<dbReference type="SMART" id="SM00448">
    <property type="entry name" value="REC"/>
    <property type="match status" value="1"/>
</dbReference>
<name>D6SK16_9BACT</name>
<dbReference type="OrthoDB" id="9801101at2"/>
<dbReference type="InterPro" id="IPR011006">
    <property type="entry name" value="CheY-like_superfamily"/>
</dbReference>
<keyword evidence="4" id="KW-1185">Reference proteome</keyword>
<accession>D6SK16</accession>
<dbReference type="EMBL" id="ACJN02000001">
    <property type="protein sequence ID" value="EFI36219.1"/>
    <property type="molecule type" value="Genomic_DNA"/>
</dbReference>
<dbReference type="InterPro" id="IPR052048">
    <property type="entry name" value="ST_Response_Regulator"/>
</dbReference>
<dbReference type="SUPFAM" id="SSF52172">
    <property type="entry name" value="CheY-like"/>
    <property type="match status" value="1"/>
</dbReference>
<protein>
    <submittedName>
        <fullName evidence="3">Response regulator receiver protein</fullName>
    </submittedName>
</protein>
<comment type="caution">
    <text evidence="3">The sequence shown here is derived from an EMBL/GenBank/DDBJ whole genome shotgun (WGS) entry which is preliminary data.</text>
</comment>
<dbReference type="PANTHER" id="PTHR43228">
    <property type="entry name" value="TWO-COMPONENT RESPONSE REGULATOR"/>
    <property type="match status" value="1"/>
</dbReference>
<dbReference type="Gene3D" id="3.40.50.2300">
    <property type="match status" value="1"/>
</dbReference>
<evidence type="ECO:0000259" key="2">
    <source>
        <dbReference type="PROSITE" id="PS50110"/>
    </source>
</evidence>
<dbReference type="AlphaFoldDB" id="D6SK16"/>
<organism evidence="3 4">
    <name type="scientific">Desulfonatronospira thiodismutans ASO3-1</name>
    <dbReference type="NCBI Taxonomy" id="555779"/>
    <lineage>
        <taxon>Bacteria</taxon>
        <taxon>Pseudomonadati</taxon>
        <taxon>Thermodesulfobacteriota</taxon>
        <taxon>Desulfovibrionia</taxon>
        <taxon>Desulfovibrionales</taxon>
        <taxon>Desulfonatronovibrionaceae</taxon>
        <taxon>Desulfonatronospira</taxon>
    </lineage>
</organism>
<dbReference type="Pfam" id="PF00072">
    <property type="entry name" value="Response_reg"/>
    <property type="match status" value="1"/>
</dbReference>
<keyword evidence="1" id="KW-0597">Phosphoprotein</keyword>
<dbReference type="PANTHER" id="PTHR43228:SF1">
    <property type="entry name" value="TWO-COMPONENT RESPONSE REGULATOR ARR22"/>
    <property type="match status" value="1"/>
</dbReference>
<gene>
    <name evidence="3" type="ORF">Dthio_PD3676</name>
</gene>
<dbReference type="PROSITE" id="PS50110">
    <property type="entry name" value="RESPONSE_REGULATORY"/>
    <property type="match status" value="1"/>
</dbReference>
<dbReference type="GO" id="GO:0000160">
    <property type="term" value="P:phosphorelay signal transduction system"/>
    <property type="evidence" value="ECO:0007669"/>
    <property type="project" value="InterPro"/>
</dbReference>
<reference evidence="3" key="1">
    <citation type="submission" date="2010-05" db="EMBL/GenBank/DDBJ databases">
        <title>The draft genome of Desulfonatronospira thiodismutans ASO3-1.</title>
        <authorList>
            <consortium name="US DOE Joint Genome Institute (JGI-PGF)"/>
            <person name="Lucas S."/>
            <person name="Copeland A."/>
            <person name="Lapidus A."/>
            <person name="Cheng J.-F."/>
            <person name="Bruce D."/>
            <person name="Goodwin L."/>
            <person name="Pitluck S."/>
            <person name="Chertkov O."/>
            <person name="Brettin T."/>
            <person name="Detter J.C."/>
            <person name="Han C."/>
            <person name="Land M.L."/>
            <person name="Hauser L."/>
            <person name="Kyrpides N."/>
            <person name="Mikhailova N."/>
            <person name="Muyzer G."/>
            <person name="Woyke T."/>
        </authorList>
    </citation>
    <scope>NUCLEOTIDE SEQUENCE [LARGE SCALE GENOMIC DNA]</scope>
    <source>
        <strain evidence="3">ASO3-1</strain>
    </source>
</reference>
<dbReference type="RefSeq" id="WP_008869341.1">
    <property type="nucleotide sequence ID" value="NZ_ACJN02000001.1"/>
</dbReference>
<proteinExistence type="predicted"/>
<feature type="modified residue" description="4-aspartylphosphate" evidence="1">
    <location>
        <position position="55"/>
    </location>
</feature>
<dbReference type="InterPro" id="IPR001789">
    <property type="entry name" value="Sig_transdc_resp-reg_receiver"/>
</dbReference>
<feature type="domain" description="Response regulatory" evidence="2">
    <location>
        <begin position="5"/>
        <end position="120"/>
    </location>
</feature>
<dbReference type="Proteomes" id="UP000005496">
    <property type="component" value="Unassembled WGS sequence"/>
</dbReference>
<dbReference type="eggNOG" id="COG2197">
    <property type="taxonomic scope" value="Bacteria"/>
</dbReference>
<evidence type="ECO:0000313" key="3">
    <source>
        <dbReference type="EMBL" id="EFI36219.1"/>
    </source>
</evidence>
<evidence type="ECO:0000313" key="4">
    <source>
        <dbReference type="Proteomes" id="UP000005496"/>
    </source>
</evidence>
<sequence>MSKFSFMVVDDSLITQRKLSQLLEELGHSVAGTCVNGQQACEKYIQLKPDLVTMDITMPVMDGIEATKKIIESDPEAVVVMVTSHGQKQTVIDAIGAGAKGYILKPFYRDNVAQTLNKVINKYLNKE</sequence>
<evidence type="ECO:0000256" key="1">
    <source>
        <dbReference type="PROSITE-ProRule" id="PRU00169"/>
    </source>
</evidence>